<accession>A0A484NPT4</accession>
<dbReference type="EMBL" id="OOIL02006863">
    <property type="protein sequence ID" value="VFR03174.1"/>
    <property type="molecule type" value="Genomic_DNA"/>
</dbReference>
<protein>
    <submittedName>
        <fullName evidence="1">Uncharacterized protein</fullName>
    </submittedName>
</protein>
<dbReference type="AlphaFoldDB" id="A0A484NPT4"/>
<keyword evidence="2" id="KW-1185">Reference proteome</keyword>
<name>A0A484NPT4_9ASTE</name>
<sequence length="71" mass="8600">MIPKNDRSQKKWLYDSKGDRSEREFLMIQRRTGHENDSMISKKDRSWERLNDFTKGQKETAYEFVDVLKNS</sequence>
<evidence type="ECO:0000313" key="2">
    <source>
        <dbReference type="Proteomes" id="UP000595140"/>
    </source>
</evidence>
<reference evidence="1 2" key="1">
    <citation type="submission" date="2018-04" db="EMBL/GenBank/DDBJ databases">
        <authorList>
            <person name="Vogel A."/>
        </authorList>
    </citation>
    <scope>NUCLEOTIDE SEQUENCE [LARGE SCALE GENOMIC DNA]</scope>
</reference>
<evidence type="ECO:0000313" key="1">
    <source>
        <dbReference type="EMBL" id="VFR03174.1"/>
    </source>
</evidence>
<gene>
    <name evidence="1" type="ORF">CCAM_LOCUS44949</name>
</gene>
<dbReference type="Proteomes" id="UP000595140">
    <property type="component" value="Unassembled WGS sequence"/>
</dbReference>
<organism evidence="1 2">
    <name type="scientific">Cuscuta campestris</name>
    <dbReference type="NCBI Taxonomy" id="132261"/>
    <lineage>
        <taxon>Eukaryota</taxon>
        <taxon>Viridiplantae</taxon>
        <taxon>Streptophyta</taxon>
        <taxon>Embryophyta</taxon>
        <taxon>Tracheophyta</taxon>
        <taxon>Spermatophyta</taxon>
        <taxon>Magnoliopsida</taxon>
        <taxon>eudicotyledons</taxon>
        <taxon>Gunneridae</taxon>
        <taxon>Pentapetalae</taxon>
        <taxon>asterids</taxon>
        <taxon>lamiids</taxon>
        <taxon>Solanales</taxon>
        <taxon>Convolvulaceae</taxon>
        <taxon>Cuscuteae</taxon>
        <taxon>Cuscuta</taxon>
        <taxon>Cuscuta subgen. Grammica</taxon>
        <taxon>Cuscuta sect. Cleistogrammica</taxon>
    </lineage>
</organism>
<proteinExistence type="predicted"/>